<evidence type="ECO:0000313" key="3">
    <source>
        <dbReference type="Proteomes" id="UP000199093"/>
    </source>
</evidence>
<keyword evidence="3" id="KW-1185">Reference proteome</keyword>
<accession>A0A1G8NLR4</accession>
<dbReference type="InterPro" id="IPR032710">
    <property type="entry name" value="NTF2-like_dom_sf"/>
</dbReference>
<dbReference type="AlphaFoldDB" id="A0A1G8NLR4"/>
<dbReference type="SUPFAM" id="SSF54427">
    <property type="entry name" value="NTF2-like"/>
    <property type="match status" value="2"/>
</dbReference>
<evidence type="ECO:0000313" key="2">
    <source>
        <dbReference type="EMBL" id="SDI81082.1"/>
    </source>
</evidence>
<proteinExistence type="predicted"/>
<dbReference type="InterPro" id="IPR009959">
    <property type="entry name" value="Cyclase_SnoaL-like"/>
</dbReference>
<gene>
    <name evidence="2" type="ORF">SAMN04487993_1010134</name>
</gene>
<feature type="region of interest" description="Disordered" evidence="1">
    <location>
        <begin position="170"/>
        <end position="195"/>
    </location>
</feature>
<dbReference type="Proteomes" id="UP000199093">
    <property type="component" value="Unassembled WGS sequence"/>
</dbReference>
<dbReference type="EMBL" id="FNEJ01000010">
    <property type="protein sequence ID" value="SDI81082.1"/>
    <property type="molecule type" value="Genomic_DNA"/>
</dbReference>
<dbReference type="GO" id="GO:0030638">
    <property type="term" value="P:polyketide metabolic process"/>
    <property type="evidence" value="ECO:0007669"/>
    <property type="project" value="InterPro"/>
</dbReference>
<organism evidence="2 3">
    <name type="scientific">Salipiger marinus</name>
    <dbReference type="NCBI Taxonomy" id="555512"/>
    <lineage>
        <taxon>Bacteria</taxon>
        <taxon>Pseudomonadati</taxon>
        <taxon>Pseudomonadota</taxon>
        <taxon>Alphaproteobacteria</taxon>
        <taxon>Rhodobacterales</taxon>
        <taxon>Roseobacteraceae</taxon>
        <taxon>Salipiger</taxon>
    </lineage>
</organism>
<evidence type="ECO:0000256" key="1">
    <source>
        <dbReference type="SAM" id="MobiDB-lite"/>
    </source>
</evidence>
<dbReference type="Pfam" id="PF07366">
    <property type="entry name" value="SnoaL"/>
    <property type="match status" value="1"/>
</dbReference>
<reference evidence="2 3" key="1">
    <citation type="submission" date="2016-10" db="EMBL/GenBank/DDBJ databases">
        <authorList>
            <person name="de Groot N.N."/>
        </authorList>
    </citation>
    <scope>NUCLEOTIDE SEQUENCE [LARGE SCALE GENOMIC DNA]</scope>
    <source>
        <strain evidence="2 3">DSM 26424</strain>
    </source>
</reference>
<protein>
    <submittedName>
        <fullName evidence="2">SnoaL-like polyketide cyclase</fullName>
    </submittedName>
</protein>
<sequence length="329" mass="36003">MWSACITEEADMSFLAGFDAQWQDASAYLDTLTRDLWEGRRLDRTPDLMAPQVVSHGGLGWLQEPEVVGADLAARLAAFPDTRLLAEDTLWHAPAENALMAAQRFHVITRHDGAGLYGPATGRDLGFLQMAERYCVAGRVQEEWVLRDEAAILSRLGIGLEEGARWRLVTAPDRSDPPAPRPAGQGNGNPWGQTLGDLIDRVMGGELSALDRQYDPAAELFLPGSVQGCGPREAEAFWIGLRAAFPSALFHVEHLMGAEDPLAPPRATLRWRLAGRHDGHGTFGMPTGAEVDILGMTHAEFGPDGLRREWTLYDTPGIWAQILRATGSY</sequence>
<name>A0A1G8NLR4_9RHOB</name>
<dbReference type="STRING" id="555512.SAMN04487993_1010134"/>
<dbReference type="Gene3D" id="3.10.450.50">
    <property type="match status" value="2"/>
</dbReference>